<dbReference type="Gene3D" id="2.40.370.10">
    <property type="entry name" value="AttH-like domain"/>
    <property type="match status" value="1"/>
</dbReference>
<keyword evidence="2" id="KW-1185">Reference proteome</keyword>
<evidence type="ECO:0000313" key="2">
    <source>
        <dbReference type="Proteomes" id="UP001501690"/>
    </source>
</evidence>
<protein>
    <submittedName>
        <fullName evidence="1">Uncharacterized protein</fullName>
    </submittedName>
</protein>
<proteinExistence type="predicted"/>
<dbReference type="Proteomes" id="UP001501690">
    <property type="component" value="Unassembled WGS sequence"/>
</dbReference>
<comment type="caution">
    <text evidence="1">The sequence shown here is derived from an EMBL/GenBank/DDBJ whole genome shotgun (WGS) entry which is preliminary data.</text>
</comment>
<dbReference type="InterPro" id="IPR023374">
    <property type="entry name" value="AttH-like_dom_sf"/>
</dbReference>
<organism evidence="1 2">
    <name type="scientific">Microbacterium sediminicola</name>
    <dbReference type="NCBI Taxonomy" id="415210"/>
    <lineage>
        <taxon>Bacteria</taxon>
        <taxon>Bacillati</taxon>
        <taxon>Actinomycetota</taxon>
        <taxon>Actinomycetes</taxon>
        <taxon>Micrococcales</taxon>
        <taxon>Microbacteriaceae</taxon>
        <taxon>Microbacterium</taxon>
    </lineage>
</organism>
<accession>A0ABP4TUU0</accession>
<reference evidence="2" key="1">
    <citation type="journal article" date="2019" name="Int. J. Syst. Evol. Microbiol.">
        <title>The Global Catalogue of Microorganisms (GCM) 10K type strain sequencing project: providing services to taxonomists for standard genome sequencing and annotation.</title>
        <authorList>
            <consortium name="The Broad Institute Genomics Platform"/>
            <consortium name="The Broad Institute Genome Sequencing Center for Infectious Disease"/>
            <person name="Wu L."/>
            <person name="Ma J."/>
        </authorList>
    </citation>
    <scope>NUCLEOTIDE SEQUENCE [LARGE SCALE GENOMIC DNA]</scope>
    <source>
        <strain evidence="2">JCM 15577</strain>
    </source>
</reference>
<dbReference type="SUPFAM" id="SSF159245">
    <property type="entry name" value="AttH-like"/>
    <property type="match status" value="1"/>
</dbReference>
<gene>
    <name evidence="1" type="ORF">GCM10009808_07420</name>
</gene>
<sequence length="456" mass="48538">MVPAACTTSNTDPGIPAADFGSIAAYSKTALAQGATCTGFRAYLSTGLPQYDSQSYEFFGHLTDDDGNVNSIALMSQGNPVEYDHIRLPFTAEEGGLIFNRLSLGEGPMFGGIYGVAGVTVPVSIDYQPWAINVADSATAPTQTIEMKVLSGRIGGVGAEYELTVAVKVEVPGSSTAQPAQLTIRAKDHTGMIQWGYGPNGFFPLWMFDGSSIDGIHKPDQRTPIMTTYGGDIGAYLAATNAPMTGQGSHYYSMPLVEVEEWSITVGSSYVAHGTEGNLFFDNLTETYNESAKYILEHGYSWTEFSVQLPDSTEGMLIARTHQDDVGDLYYAMRAGAGSTQSTNGTLEPTANWPQGAIHITAIPSSTWTSPASGYVYELSYSVQLDASSTEPAADLTFTAVAQNQELCFTVNHETRAVYEGLFEYSGTLDGKTVSGYAWGEIQGTPPGGGGAPTHC</sequence>
<dbReference type="EMBL" id="BAAAPL010000001">
    <property type="protein sequence ID" value="GAA1692777.1"/>
    <property type="molecule type" value="Genomic_DNA"/>
</dbReference>
<evidence type="ECO:0000313" key="1">
    <source>
        <dbReference type="EMBL" id="GAA1692777.1"/>
    </source>
</evidence>
<name>A0ABP4TUU0_9MICO</name>